<dbReference type="AlphaFoldDB" id="A0A4R4XWZ4"/>
<dbReference type="SUPFAM" id="SSF48264">
    <property type="entry name" value="Cytochrome P450"/>
    <property type="match status" value="1"/>
</dbReference>
<dbReference type="Proteomes" id="UP000294947">
    <property type="component" value="Unassembled WGS sequence"/>
</dbReference>
<keyword evidence="2" id="KW-1185">Reference proteome</keyword>
<organism evidence="1 2">
    <name type="scientific">Saccharopolyspora elongata</name>
    <dbReference type="NCBI Taxonomy" id="2530387"/>
    <lineage>
        <taxon>Bacteria</taxon>
        <taxon>Bacillati</taxon>
        <taxon>Actinomycetota</taxon>
        <taxon>Actinomycetes</taxon>
        <taxon>Pseudonocardiales</taxon>
        <taxon>Pseudonocardiaceae</taxon>
        <taxon>Saccharopolyspora</taxon>
    </lineage>
</organism>
<dbReference type="InterPro" id="IPR036396">
    <property type="entry name" value="Cyt_P450_sf"/>
</dbReference>
<comment type="caution">
    <text evidence="1">The sequence shown here is derived from an EMBL/GenBank/DDBJ whole genome shotgun (WGS) entry which is preliminary data.</text>
</comment>
<reference evidence="1 2" key="1">
    <citation type="submission" date="2019-03" db="EMBL/GenBank/DDBJ databases">
        <title>Draft genome sequences of novel Actinobacteria.</title>
        <authorList>
            <person name="Sahin N."/>
            <person name="Ay H."/>
            <person name="Saygin H."/>
        </authorList>
    </citation>
    <scope>NUCLEOTIDE SEQUENCE [LARGE SCALE GENOMIC DNA]</scope>
    <source>
        <strain evidence="1 2">7K502</strain>
    </source>
</reference>
<evidence type="ECO:0000313" key="2">
    <source>
        <dbReference type="Proteomes" id="UP000294947"/>
    </source>
</evidence>
<dbReference type="EMBL" id="SMKW01000112">
    <property type="protein sequence ID" value="TDD36271.1"/>
    <property type="molecule type" value="Genomic_DNA"/>
</dbReference>
<proteinExistence type="predicted"/>
<dbReference type="RefSeq" id="WP_132494364.1">
    <property type="nucleotide sequence ID" value="NZ_SMKW01000112.1"/>
</dbReference>
<dbReference type="GO" id="GO:0005506">
    <property type="term" value="F:iron ion binding"/>
    <property type="evidence" value="ECO:0007669"/>
    <property type="project" value="InterPro"/>
</dbReference>
<sequence>MPDHHHCIGAPLARVEGESIFSHLLEHFPGIGCLSFVEREARKRFEGRLGVDEAIDSLDLGEYSERSKADRAERDQRGSADLLTMFGRSARLEGFV</sequence>
<gene>
    <name evidence="1" type="ORF">E1288_42190</name>
</gene>
<name>A0A4R4XWZ4_9PSEU</name>
<dbReference type="GO" id="GO:0004497">
    <property type="term" value="F:monooxygenase activity"/>
    <property type="evidence" value="ECO:0007669"/>
    <property type="project" value="InterPro"/>
</dbReference>
<accession>A0A4R4XWZ4</accession>
<dbReference type="GO" id="GO:0016705">
    <property type="term" value="F:oxidoreductase activity, acting on paired donors, with incorporation or reduction of molecular oxygen"/>
    <property type="evidence" value="ECO:0007669"/>
    <property type="project" value="InterPro"/>
</dbReference>
<protein>
    <submittedName>
        <fullName evidence="1">Uncharacterized protein</fullName>
    </submittedName>
</protein>
<evidence type="ECO:0000313" key="1">
    <source>
        <dbReference type="EMBL" id="TDD36271.1"/>
    </source>
</evidence>
<dbReference type="GO" id="GO:0020037">
    <property type="term" value="F:heme binding"/>
    <property type="evidence" value="ECO:0007669"/>
    <property type="project" value="InterPro"/>
</dbReference>